<dbReference type="EMBL" id="JAPDRN010000113">
    <property type="protein sequence ID" value="KAJ9621747.1"/>
    <property type="molecule type" value="Genomic_DNA"/>
</dbReference>
<protein>
    <recommendedName>
        <fullName evidence="3">Pilin protein</fullName>
    </recommendedName>
</protein>
<name>A0AA38XTW0_9EURO</name>
<reference evidence="2" key="1">
    <citation type="submission" date="2022-10" db="EMBL/GenBank/DDBJ databases">
        <title>Culturing micro-colonial fungi from biological soil crusts in the Mojave desert and describing Neophaeococcomyces mojavensis, and introducing the new genera and species Taxawa tesnikishii.</title>
        <authorList>
            <person name="Kurbessoian T."/>
            <person name="Stajich J.E."/>
        </authorList>
    </citation>
    <scope>NUCLEOTIDE SEQUENCE</scope>
    <source>
        <strain evidence="2">TK_35</strain>
    </source>
</reference>
<comment type="caution">
    <text evidence="2">The sequence shown here is derived from an EMBL/GenBank/DDBJ whole genome shotgun (WGS) entry which is preliminary data.</text>
</comment>
<dbReference type="Gene3D" id="2.60.40.2040">
    <property type="entry name" value="CFA/I fimbrial subunit E, pilin domain"/>
    <property type="match status" value="1"/>
</dbReference>
<proteinExistence type="predicted"/>
<organism evidence="2">
    <name type="scientific">Knufia peltigerae</name>
    <dbReference type="NCBI Taxonomy" id="1002370"/>
    <lineage>
        <taxon>Eukaryota</taxon>
        <taxon>Fungi</taxon>
        <taxon>Dikarya</taxon>
        <taxon>Ascomycota</taxon>
        <taxon>Pezizomycotina</taxon>
        <taxon>Eurotiomycetes</taxon>
        <taxon>Chaetothyriomycetidae</taxon>
        <taxon>Chaetothyriales</taxon>
        <taxon>Trichomeriaceae</taxon>
        <taxon>Knufia</taxon>
    </lineage>
</organism>
<dbReference type="InterPro" id="IPR043037">
    <property type="entry name" value="CfaE_adhesin"/>
</dbReference>
<dbReference type="Gene3D" id="2.60.40.2520">
    <property type="entry name" value="CFA/I fimbrial subunit E, adhesin domain"/>
    <property type="match status" value="1"/>
</dbReference>
<dbReference type="AlphaFoldDB" id="A0AA38XTW0"/>
<evidence type="ECO:0008006" key="3">
    <source>
        <dbReference type="Google" id="ProtNLM"/>
    </source>
</evidence>
<sequence length="361" mass="38542">MPSAWAQRPPETVPGGVSRQSHVLSYDRSSLPGDIELLPRKTVLGYSTDVSRGFGLIHLTCRSNANSANGACPQEDTGLPPASGVTKIALRFTEARSGLQTDVMVRGALQRAYGGRTCYLDSWNPNDYLISSSSSPQCVDTGASGTGVLLSVPAEELGKLVAGHWAAELILDLRTASLGPVVASYEFTFDLTITDHNAVSIYFPAFPNVSPLVALNAGYDPISRTIGGRTVLDMCLYDGLGSQAQYLGVTVRDTGTRPPGPSGSSLWHDTAGNDDSQRLDYTVTLDHNGTTVPLTNGVEEQLHGIDTAQLRLVMLPGMSQPVFCVPTPMTLDIPRVPISTKRSGIYWGDLKVELRVPTATP</sequence>
<dbReference type="Pfam" id="PF07434">
    <property type="entry name" value="CblD"/>
    <property type="match status" value="1"/>
</dbReference>
<evidence type="ECO:0000256" key="1">
    <source>
        <dbReference type="SAM" id="MobiDB-lite"/>
    </source>
</evidence>
<gene>
    <name evidence="2" type="ORF">H2204_011785</name>
</gene>
<accession>A0AA38XTW0</accession>
<dbReference type="InterPro" id="IPR010888">
    <property type="entry name" value="CblD"/>
</dbReference>
<evidence type="ECO:0000313" key="2">
    <source>
        <dbReference type="EMBL" id="KAJ9621747.1"/>
    </source>
</evidence>
<feature type="region of interest" description="Disordered" evidence="1">
    <location>
        <begin position="1"/>
        <end position="20"/>
    </location>
</feature>